<evidence type="ECO:0000313" key="2">
    <source>
        <dbReference type="Proteomes" id="UP000180194"/>
    </source>
</evidence>
<name>A0ABX3CSJ4_9BACI</name>
<dbReference type="Proteomes" id="UP000180194">
    <property type="component" value="Unassembled WGS sequence"/>
</dbReference>
<accession>A0ABX3CSJ4</accession>
<proteinExistence type="predicted"/>
<comment type="caution">
    <text evidence="1">The sequence shown here is derived from an EMBL/GenBank/DDBJ whole genome shotgun (WGS) entry which is preliminary data.</text>
</comment>
<gene>
    <name evidence="1" type="ORF">BBV17_01280</name>
</gene>
<dbReference type="EMBL" id="MBRJ01000023">
    <property type="protein sequence ID" value="OHX48033.1"/>
    <property type="molecule type" value="Genomic_DNA"/>
</dbReference>
<keyword evidence="2" id="KW-1185">Reference proteome</keyword>
<organism evidence="1 2">
    <name type="scientific">Cytobacillus oceanisediminis</name>
    <dbReference type="NCBI Taxonomy" id="665099"/>
    <lineage>
        <taxon>Bacteria</taxon>
        <taxon>Bacillati</taxon>
        <taxon>Bacillota</taxon>
        <taxon>Bacilli</taxon>
        <taxon>Bacillales</taxon>
        <taxon>Bacillaceae</taxon>
        <taxon>Cytobacillus</taxon>
    </lineage>
</organism>
<protein>
    <submittedName>
        <fullName evidence="1">Uncharacterized protein</fullName>
    </submittedName>
</protein>
<reference evidence="1 2" key="1">
    <citation type="submission" date="2016-07" db="EMBL/GenBank/DDBJ databases">
        <title>Bacillus oceanisediminis whole genome.</title>
        <authorList>
            <person name="Pal Y."/>
            <person name="Verma A."/>
            <person name="Mual P."/>
            <person name="Srinivasan K."/>
        </authorList>
    </citation>
    <scope>NUCLEOTIDE SEQUENCE [LARGE SCALE GENOMIC DNA]</scope>
    <source>
        <strain evidence="1 2">Bhandara28</strain>
    </source>
</reference>
<sequence length="65" mass="7370">MVGMAQLLIESAYIWCDGTITGDAYAFNWAEVAGRRTYWMKRRISGMIAHLLVMLTHFTGRTAQS</sequence>
<evidence type="ECO:0000313" key="1">
    <source>
        <dbReference type="EMBL" id="OHX48033.1"/>
    </source>
</evidence>